<dbReference type="Proteomes" id="UP000835052">
    <property type="component" value="Unassembled WGS sequence"/>
</dbReference>
<dbReference type="GO" id="GO:0005634">
    <property type="term" value="C:nucleus"/>
    <property type="evidence" value="ECO:0007669"/>
    <property type="project" value="UniProtKB-SubCell"/>
</dbReference>
<dbReference type="InterPro" id="IPR020479">
    <property type="entry name" value="HD_metazoa"/>
</dbReference>
<dbReference type="PRINTS" id="PR00024">
    <property type="entry name" value="HOMEOBOX"/>
</dbReference>
<evidence type="ECO:0000256" key="3">
    <source>
        <dbReference type="ARBA" id="ARBA00023155"/>
    </source>
</evidence>
<dbReference type="CDD" id="cd00086">
    <property type="entry name" value="homeodomain"/>
    <property type="match status" value="1"/>
</dbReference>
<evidence type="ECO:0000256" key="4">
    <source>
        <dbReference type="ARBA" id="ARBA00023242"/>
    </source>
</evidence>
<dbReference type="PANTHER" id="PTHR24333:SF5">
    <property type="entry name" value="VENT HOMEOBOX"/>
    <property type="match status" value="1"/>
</dbReference>
<keyword evidence="4 5" id="KW-0539">Nucleus</keyword>
<evidence type="ECO:0000259" key="7">
    <source>
        <dbReference type="PROSITE" id="PS50071"/>
    </source>
</evidence>
<evidence type="ECO:0000256" key="1">
    <source>
        <dbReference type="ARBA" id="ARBA00004123"/>
    </source>
</evidence>
<dbReference type="InterPro" id="IPR009057">
    <property type="entry name" value="Homeodomain-like_sf"/>
</dbReference>
<name>A0A8S1H6H9_9PELO</name>
<gene>
    <name evidence="8" type="ORF">CAUJ_LOCUS6924</name>
</gene>
<dbReference type="SUPFAM" id="SSF46689">
    <property type="entry name" value="Homeodomain-like"/>
    <property type="match status" value="1"/>
</dbReference>
<organism evidence="8 9">
    <name type="scientific">Caenorhabditis auriculariae</name>
    <dbReference type="NCBI Taxonomy" id="2777116"/>
    <lineage>
        <taxon>Eukaryota</taxon>
        <taxon>Metazoa</taxon>
        <taxon>Ecdysozoa</taxon>
        <taxon>Nematoda</taxon>
        <taxon>Chromadorea</taxon>
        <taxon>Rhabditida</taxon>
        <taxon>Rhabditina</taxon>
        <taxon>Rhabditomorpha</taxon>
        <taxon>Rhabditoidea</taxon>
        <taxon>Rhabditidae</taxon>
        <taxon>Peloderinae</taxon>
        <taxon>Caenorhabditis</taxon>
    </lineage>
</organism>
<dbReference type="SMART" id="SM00389">
    <property type="entry name" value="HOX"/>
    <property type="match status" value="1"/>
</dbReference>
<feature type="DNA-binding region" description="Homeobox" evidence="5">
    <location>
        <begin position="99"/>
        <end position="158"/>
    </location>
</feature>
<evidence type="ECO:0000313" key="9">
    <source>
        <dbReference type="Proteomes" id="UP000835052"/>
    </source>
</evidence>
<dbReference type="PRINTS" id="PR00031">
    <property type="entry name" value="HTHREPRESSR"/>
</dbReference>
<evidence type="ECO:0000256" key="2">
    <source>
        <dbReference type="ARBA" id="ARBA00023125"/>
    </source>
</evidence>
<comment type="subcellular location">
    <subcellularLocation>
        <location evidence="1 5 6">Nucleus</location>
    </subcellularLocation>
</comment>
<dbReference type="Gene3D" id="1.10.10.60">
    <property type="entry name" value="Homeodomain-like"/>
    <property type="match status" value="1"/>
</dbReference>
<sequence>MLFGCATPPIQLTSSIYRAPMGEVDDPSYWMDVACQLNLFSQLLLPYFSTPVLLPPNPKKLTSHFIKDILDIPSQDIEIDDFGRLRTAVYPSDDSRKKKKKARTTFSGQQVYELEKQFETKKYLSSAERSELARRLGVTETQVKIWFQNRRTKWKKLELEKDDEAKKDGGVTR</sequence>
<dbReference type="EMBL" id="CAJGYM010000018">
    <property type="protein sequence ID" value="CAD6191005.1"/>
    <property type="molecule type" value="Genomic_DNA"/>
</dbReference>
<dbReference type="Pfam" id="PF00046">
    <property type="entry name" value="Homeodomain"/>
    <property type="match status" value="1"/>
</dbReference>
<dbReference type="PROSITE" id="PS50071">
    <property type="entry name" value="HOMEOBOX_2"/>
    <property type="match status" value="1"/>
</dbReference>
<keyword evidence="9" id="KW-1185">Reference proteome</keyword>
<proteinExistence type="predicted"/>
<dbReference type="OrthoDB" id="6159439at2759"/>
<keyword evidence="3 5" id="KW-0371">Homeobox</keyword>
<protein>
    <recommendedName>
        <fullName evidence="7">Homeobox domain-containing protein</fullName>
    </recommendedName>
</protein>
<dbReference type="PANTHER" id="PTHR24333">
    <property type="entry name" value="HOMEO BOX HB9 LIKE A-RELATED"/>
    <property type="match status" value="1"/>
</dbReference>
<comment type="caution">
    <text evidence="8">The sequence shown here is derived from an EMBL/GenBank/DDBJ whole genome shotgun (WGS) entry which is preliminary data.</text>
</comment>
<evidence type="ECO:0000256" key="5">
    <source>
        <dbReference type="PROSITE-ProRule" id="PRU00108"/>
    </source>
</evidence>
<dbReference type="AlphaFoldDB" id="A0A8S1H6H9"/>
<dbReference type="InterPro" id="IPR050848">
    <property type="entry name" value="Homeobox_TF"/>
</dbReference>
<accession>A0A8S1H6H9</accession>
<dbReference type="GO" id="GO:0000981">
    <property type="term" value="F:DNA-binding transcription factor activity, RNA polymerase II-specific"/>
    <property type="evidence" value="ECO:0007669"/>
    <property type="project" value="InterPro"/>
</dbReference>
<dbReference type="InterPro" id="IPR017970">
    <property type="entry name" value="Homeobox_CS"/>
</dbReference>
<dbReference type="PROSITE" id="PS00027">
    <property type="entry name" value="HOMEOBOX_1"/>
    <property type="match status" value="1"/>
</dbReference>
<evidence type="ECO:0000256" key="6">
    <source>
        <dbReference type="RuleBase" id="RU000682"/>
    </source>
</evidence>
<reference evidence="8" key="1">
    <citation type="submission" date="2020-10" db="EMBL/GenBank/DDBJ databases">
        <authorList>
            <person name="Kikuchi T."/>
        </authorList>
    </citation>
    <scope>NUCLEOTIDE SEQUENCE</scope>
    <source>
        <strain evidence="8">NKZ352</strain>
    </source>
</reference>
<feature type="domain" description="Homeobox" evidence="7">
    <location>
        <begin position="97"/>
        <end position="157"/>
    </location>
</feature>
<evidence type="ECO:0000313" key="8">
    <source>
        <dbReference type="EMBL" id="CAD6191005.1"/>
    </source>
</evidence>
<dbReference type="InterPro" id="IPR000047">
    <property type="entry name" value="HTH_motif"/>
</dbReference>
<dbReference type="InterPro" id="IPR001356">
    <property type="entry name" value="HD"/>
</dbReference>
<keyword evidence="2 5" id="KW-0238">DNA-binding</keyword>
<dbReference type="GO" id="GO:0003677">
    <property type="term" value="F:DNA binding"/>
    <property type="evidence" value="ECO:0007669"/>
    <property type="project" value="UniProtKB-UniRule"/>
</dbReference>